<dbReference type="Pfam" id="PF14252">
    <property type="entry name" value="DUF4347"/>
    <property type="match status" value="1"/>
</dbReference>
<organism evidence="4 5">
    <name type="scientific">Stieleria neptunia</name>
    <dbReference type="NCBI Taxonomy" id="2527979"/>
    <lineage>
        <taxon>Bacteria</taxon>
        <taxon>Pseudomonadati</taxon>
        <taxon>Planctomycetota</taxon>
        <taxon>Planctomycetia</taxon>
        <taxon>Pirellulales</taxon>
        <taxon>Pirellulaceae</taxon>
        <taxon>Stieleria</taxon>
    </lineage>
</organism>
<dbReference type="InterPro" id="IPR025592">
    <property type="entry name" value="DUF4347"/>
</dbReference>
<feature type="region of interest" description="Disordered" evidence="1">
    <location>
        <begin position="1798"/>
        <end position="1826"/>
    </location>
</feature>
<gene>
    <name evidence="4" type="ORF">Enr13x_61270</name>
</gene>
<dbReference type="Gene3D" id="2.60.40.10">
    <property type="entry name" value="Immunoglobulins"/>
    <property type="match status" value="2"/>
</dbReference>
<dbReference type="PANTHER" id="PTHR40274:SF3">
    <property type="entry name" value="VIRGINIAMYCIN B LYASE"/>
    <property type="match status" value="1"/>
</dbReference>
<reference evidence="4 5" key="1">
    <citation type="submission" date="2019-03" db="EMBL/GenBank/DDBJ databases">
        <title>Deep-cultivation of Planctomycetes and their phenomic and genomic characterization uncovers novel biology.</title>
        <authorList>
            <person name="Wiegand S."/>
            <person name="Jogler M."/>
            <person name="Boedeker C."/>
            <person name="Pinto D."/>
            <person name="Vollmers J."/>
            <person name="Rivas-Marin E."/>
            <person name="Kohn T."/>
            <person name="Peeters S.H."/>
            <person name="Heuer A."/>
            <person name="Rast P."/>
            <person name="Oberbeckmann S."/>
            <person name="Bunk B."/>
            <person name="Jeske O."/>
            <person name="Meyerdierks A."/>
            <person name="Storesund J.E."/>
            <person name="Kallscheuer N."/>
            <person name="Luecker S."/>
            <person name="Lage O.M."/>
            <person name="Pohl T."/>
            <person name="Merkel B.J."/>
            <person name="Hornburger P."/>
            <person name="Mueller R.-W."/>
            <person name="Bruemmer F."/>
            <person name="Labrenz M."/>
            <person name="Spormann A.M."/>
            <person name="Op den Camp H."/>
            <person name="Overmann J."/>
            <person name="Amann R."/>
            <person name="Jetten M.S.M."/>
            <person name="Mascher T."/>
            <person name="Medema M.H."/>
            <person name="Devos D.P."/>
            <person name="Kaster A.-K."/>
            <person name="Ovreas L."/>
            <person name="Rohde M."/>
            <person name="Galperin M.Y."/>
            <person name="Jogler C."/>
        </authorList>
    </citation>
    <scope>NUCLEOTIDE SEQUENCE [LARGE SCALE GENOMIC DNA]</scope>
    <source>
        <strain evidence="4 5">Enr13</strain>
    </source>
</reference>
<dbReference type="Pfam" id="PF18911">
    <property type="entry name" value="PKD_4"/>
    <property type="match status" value="2"/>
</dbReference>
<dbReference type="InterPro" id="IPR035986">
    <property type="entry name" value="PKD_dom_sf"/>
</dbReference>
<feature type="domain" description="DUF4347" evidence="2">
    <location>
        <begin position="66"/>
        <end position="234"/>
    </location>
</feature>
<dbReference type="SUPFAM" id="SSF49299">
    <property type="entry name" value="PKD domain"/>
    <property type="match status" value="2"/>
</dbReference>
<dbReference type="CDD" id="cd05819">
    <property type="entry name" value="NHL"/>
    <property type="match status" value="1"/>
</dbReference>
<name>A0A518HZE0_9BACT</name>
<dbReference type="CDD" id="cd00146">
    <property type="entry name" value="PKD"/>
    <property type="match status" value="1"/>
</dbReference>
<protein>
    <submittedName>
        <fullName evidence="4">Uncharacterized protein</fullName>
    </submittedName>
</protein>
<feature type="domain" description="PKD" evidence="3">
    <location>
        <begin position="620"/>
        <end position="719"/>
    </location>
</feature>
<evidence type="ECO:0000259" key="2">
    <source>
        <dbReference type="Pfam" id="PF14252"/>
    </source>
</evidence>
<feature type="compositionally biased region" description="Basic and acidic residues" evidence="1">
    <location>
        <begin position="1802"/>
        <end position="1814"/>
    </location>
</feature>
<feature type="region of interest" description="Disordered" evidence="1">
    <location>
        <begin position="1911"/>
        <end position="1961"/>
    </location>
</feature>
<dbReference type="Gene3D" id="2.120.10.30">
    <property type="entry name" value="TolB, C-terminal domain"/>
    <property type="match status" value="1"/>
</dbReference>
<feature type="region of interest" description="Disordered" evidence="1">
    <location>
        <begin position="1718"/>
        <end position="1761"/>
    </location>
</feature>
<evidence type="ECO:0000313" key="5">
    <source>
        <dbReference type="Proteomes" id="UP000319004"/>
    </source>
</evidence>
<dbReference type="KEGG" id="snep:Enr13x_61270"/>
<evidence type="ECO:0000259" key="3">
    <source>
        <dbReference type="Pfam" id="PF18911"/>
    </source>
</evidence>
<evidence type="ECO:0000256" key="1">
    <source>
        <dbReference type="SAM" id="MobiDB-lite"/>
    </source>
</evidence>
<dbReference type="PANTHER" id="PTHR40274">
    <property type="entry name" value="VIRGINIAMYCIN B LYASE"/>
    <property type="match status" value="1"/>
</dbReference>
<dbReference type="InterPro" id="IPR011042">
    <property type="entry name" value="6-blade_b-propeller_TolB-like"/>
</dbReference>
<dbReference type="Proteomes" id="UP000319004">
    <property type="component" value="Chromosome"/>
</dbReference>
<evidence type="ECO:0000313" key="4">
    <source>
        <dbReference type="EMBL" id="QDV46218.1"/>
    </source>
</evidence>
<dbReference type="InterPro" id="IPR051344">
    <property type="entry name" value="Vgb"/>
</dbReference>
<dbReference type="Gene3D" id="2.60.40.2810">
    <property type="match status" value="1"/>
</dbReference>
<feature type="compositionally biased region" description="Polar residues" evidence="1">
    <location>
        <begin position="39"/>
        <end position="53"/>
    </location>
</feature>
<dbReference type="Pfam" id="PF17963">
    <property type="entry name" value="Big_9"/>
    <property type="match status" value="1"/>
</dbReference>
<feature type="region of interest" description="Disordered" evidence="1">
    <location>
        <begin position="14"/>
        <end position="60"/>
    </location>
</feature>
<dbReference type="EMBL" id="CP037423">
    <property type="protein sequence ID" value="QDV46218.1"/>
    <property type="molecule type" value="Genomic_DNA"/>
</dbReference>
<feature type="compositionally biased region" description="Acidic residues" evidence="1">
    <location>
        <begin position="1911"/>
        <end position="1923"/>
    </location>
</feature>
<keyword evidence="5" id="KW-1185">Reference proteome</keyword>
<dbReference type="RefSeq" id="WP_197455433.1">
    <property type="nucleotide sequence ID" value="NZ_CP037423.1"/>
</dbReference>
<dbReference type="SUPFAM" id="SSF63825">
    <property type="entry name" value="YWTD domain"/>
    <property type="match status" value="1"/>
</dbReference>
<dbReference type="InterPro" id="IPR013783">
    <property type="entry name" value="Ig-like_fold"/>
</dbReference>
<sequence>MLERRLLFSATPIAPPQVDDVSPDAVSDETTRVDPSLSDAASTGAATGNPSADTDQDGQGSGRLELVFVDAGVQDYQQLIDDLRAGNEHADLEIYLLDATRDGVLQIGEILDGYTDVDAIHVLSHGNDGKLRLGDSVLDEGSLAGYAGELATWGASLSDEADVLLYGCELAETAAGQTMIEGLAALTGADVAASIDDTGSGSLGGDWELEFATGRIESNPILAESYDATWSGLLATPEISTTDETLVNSPATGNQSILKAQQAVAVDGLGNSIVTWIDYSADLNGTAVMAQRFDATGAKLGGQFQVNVNTVGDQTLPVVTADASGRFAIAYVSADADGTGIYVRRYDASGAAIDAADILVNAGSQAGNQTNVSIASNSANQIVLSWESSGATEGIFARNFDYTSTPAGNALSTTLLTVDTDSPAENAVIDINEGGRFVVLWKDGSAAYARKYDFGSATALNSKLDVNYPGAIDRQLAIAVKPNNDYIVVYREDTFVAQGIWTRTVQDDGTLIFPERIISASSAEAPSIAMDAAGNYVISFLQLDGSGLGVKSVAFNAAETQIGSVTSVSQSTSGSQINASVAMHDLDNFVVVWSGQGDQTGQVDSAGVFARQYGTAVVGNTAPVADLSAGAPYTISEGGSLSLNGSNSSDANGDTLTFAWDLDNDGNFGETDEPTTATASVDWATLSSFGIDDDGTYTIGLQVDDGNGGVTTQTTTITVNNTAPSLIVSGNASVAQGATYTLNLSANDPGDDTLAEWRVDWGDGTITTHAGTATSVNHTYNVAGLTRNILVSATDEDGKWLTGDLFLANATGTPVHRYDALTGAFELSTGVFNQLKYAEEILIGPDGQLYVSAFNSDKVQRFDPVTGVLDGDFVAARSGGLDGASGMAFGPDGNLYVGSFSSDEVLRYDGTTGAFIDAFVTAGSGGLDGTRKIFFGDDGYLYVASAQSNSVLRFNGTTGAYVDDFVSAGSGGLDTPTSFAFGADGNFYVASFLTDEVLRYNGTTGAFLDTFVTAGLGGLNEPFGITFGADDYVYVTDHWNQRIVRYDTSGNFVDSYITGLFDPKGMTFTPTHQVTVTSTPNTIPLATNLNQSKNYTEGDAGVALDDIVVTDPDGGQTITATLTLNLPATGALTTGTFGASTSTYNGGSGVWTVTGGVTDVNAALAAVAFTPATDNDIDSQITVRVRDSLGDGPVDGLIQLNVTPQNDPTFIDLDSDNSSGAFGTAFNAAFVEGGGPVRIADAADAVITDIDNTTLTSLTVTITNLADGTDESLTAVTSGTSIVASYAGGTLTLSGTDSIANYQQVLRTIRYNNVSATPTTTPRSLSVQVYDGTGVTSIVTTVSVAAVNNAPSLDLDGDDSSGATGTAFNANFIEGGGAVLVADAADATLADLDSPNLSSLTATITNALDGAAETLSADTSGTSITASFAGGTLTLSGVDSVANYQQVLRTIRYNNTSLAPDPTTRTISFVANDGSADGNVANANIAVTSVNSAPTIIVPGTQSPTEDIPWQINGISFNDVDIGAATMQFSFDVSRGNLILDVTIAGGVTAANVSGNGGSSVKVNASLAQMNATLAATNGLTYVSDPNVSGADTLVIAANDSVASTLANVSINVLPVNDAPVAVADFYTMDPDSTLSVGPAGILANDVDVDGNALTVVPVSGPSSGTLTLGTDGSFQFTPLASFSGTVTFSYAVTDGIATSAPVTVVIKVSLPISPADLQSVRSDPEPEAPPAEPVVDDAEEAETEDKSEEPLTDISAADSGADVPLVFTPRGVVQTGEDAMLTLSVMPQRAAMQIDAVAQDDEVRTSSDGESGRVSRRHRKESSGGRVAVGEIARFDSKLLWSDMEDLEHELKQGDSTPYIFAGSFAGVSSALSVGYVMWTVRGGLLATSLLAHLPAWSFVDPLLVLNEMDDDDDEDDDSLEEMLDKNESGKSGTQTDGHESSIGAADPPLASLDPPCQGG</sequence>
<accession>A0A518HZE0</accession>
<feature type="compositionally biased region" description="Acidic residues" evidence="1">
    <location>
        <begin position="1735"/>
        <end position="1752"/>
    </location>
</feature>
<proteinExistence type="predicted"/>
<feature type="domain" description="PKD" evidence="3">
    <location>
        <begin position="721"/>
        <end position="785"/>
    </location>
</feature>
<feature type="compositionally biased region" description="Low complexity" evidence="1">
    <location>
        <begin position="1946"/>
        <end position="1961"/>
    </location>
</feature>
<dbReference type="InterPro" id="IPR000601">
    <property type="entry name" value="PKD_dom"/>
</dbReference>